<evidence type="ECO:0000313" key="2">
    <source>
        <dbReference type="EMBL" id="GHH16621.1"/>
    </source>
</evidence>
<evidence type="ECO:0000313" key="3">
    <source>
        <dbReference type="Proteomes" id="UP000635387"/>
    </source>
</evidence>
<feature type="transmembrane region" description="Helical" evidence="1">
    <location>
        <begin position="90"/>
        <end position="109"/>
    </location>
</feature>
<organism evidence="2 3">
    <name type="scientific">Amycolatopsis oliviviridis</name>
    <dbReference type="NCBI Taxonomy" id="1471590"/>
    <lineage>
        <taxon>Bacteria</taxon>
        <taxon>Bacillati</taxon>
        <taxon>Actinomycetota</taxon>
        <taxon>Actinomycetes</taxon>
        <taxon>Pseudonocardiales</taxon>
        <taxon>Pseudonocardiaceae</taxon>
        <taxon>Amycolatopsis</taxon>
    </lineage>
</organism>
<proteinExistence type="predicted"/>
<reference evidence="3" key="1">
    <citation type="journal article" date="2019" name="Int. J. Syst. Evol. Microbiol.">
        <title>The Global Catalogue of Microorganisms (GCM) 10K type strain sequencing project: providing services to taxonomists for standard genome sequencing and annotation.</title>
        <authorList>
            <consortium name="The Broad Institute Genomics Platform"/>
            <consortium name="The Broad Institute Genome Sequencing Center for Infectious Disease"/>
            <person name="Wu L."/>
            <person name="Ma J."/>
        </authorList>
    </citation>
    <scope>NUCLEOTIDE SEQUENCE [LARGE SCALE GENOMIC DNA]</scope>
    <source>
        <strain evidence="3">CGMCC 4.7683</strain>
    </source>
</reference>
<protein>
    <submittedName>
        <fullName evidence="2">Uncharacterized protein</fullName>
    </submittedName>
</protein>
<keyword evidence="1" id="KW-0472">Membrane</keyword>
<feature type="transmembrane region" description="Helical" evidence="1">
    <location>
        <begin position="21"/>
        <end position="40"/>
    </location>
</feature>
<keyword evidence="3" id="KW-1185">Reference proteome</keyword>
<dbReference type="RefSeq" id="WP_191255303.1">
    <property type="nucleotide sequence ID" value="NZ_BNAY01000003.1"/>
</dbReference>
<evidence type="ECO:0000256" key="1">
    <source>
        <dbReference type="SAM" id="Phobius"/>
    </source>
</evidence>
<dbReference type="Proteomes" id="UP000635387">
    <property type="component" value="Unassembled WGS sequence"/>
</dbReference>
<name>A0ABQ3LK76_9PSEU</name>
<sequence>MTSHPDAVSGRAYRVPVSVRPAALLAALGIVVVAALVPVVDLVLPLPDGQDLAGSAPALAGFAGDAIESVKAAGSGLQDLAVDAENRLNLPLVVLITLGAQVLLTAALVVSGTQPIRVMLTVAGLINMFAVARLESASPPVWDAAANGVLVIALAWFSAQRRESRVIFGD</sequence>
<gene>
    <name evidence="2" type="ORF">GCM10017790_32390</name>
</gene>
<accession>A0ABQ3LK76</accession>
<dbReference type="EMBL" id="BNAY01000003">
    <property type="protein sequence ID" value="GHH16621.1"/>
    <property type="molecule type" value="Genomic_DNA"/>
</dbReference>
<comment type="caution">
    <text evidence="2">The sequence shown here is derived from an EMBL/GenBank/DDBJ whole genome shotgun (WGS) entry which is preliminary data.</text>
</comment>
<keyword evidence="1" id="KW-0812">Transmembrane</keyword>
<keyword evidence="1" id="KW-1133">Transmembrane helix</keyword>